<dbReference type="Pfam" id="PF01464">
    <property type="entry name" value="SLT"/>
    <property type="match status" value="1"/>
</dbReference>
<keyword evidence="5" id="KW-1185">Reference proteome</keyword>
<dbReference type="OrthoDB" id="5945995at2"/>
<evidence type="ECO:0000313" key="5">
    <source>
        <dbReference type="Proteomes" id="UP000231644"/>
    </source>
</evidence>
<protein>
    <submittedName>
        <fullName evidence="4">Transglycosylase SLT domain-containing protein</fullName>
    </submittedName>
</protein>
<dbReference type="EMBL" id="FOLX01000002">
    <property type="protein sequence ID" value="SFD16382.1"/>
    <property type="molecule type" value="Genomic_DNA"/>
</dbReference>
<dbReference type="STRING" id="517719.SAMN05421762_3471"/>
<feature type="domain" description="Transglycosylase SLT" evidence="3">
    <location>
        <begin position="113"/>
        <end position="175"/>
    </location>
</feature>
<keyword evidence="2" id="KW-0732">Signal</keyword>
<evidence type="ECO:0000256" key="1">
    <source>
        <dbReference type="ARBA" id="ARBA00009387"/>
    </source>
</evidence>
<dbReference type="RefSeq" id="WP_093454805.1">
    <property type="nucleotide sequence ID" value="NZ_FNZG01000005.1"/>
</dbReference>
<evidence type="ECO:0000256" key="2">
    <source>
        <dbReference type="SAM" id="SignalP"/>
    </source>
</evidence>
<feature type="signal peptide" evidence="2">
    <location>
        <begin position="1"/>
        <end position="22"/>
    </location>
</feature>
<dbReference type="SUPFAM" id="SSF53955">
    <property type="entry name" value="Lysozyme-like"/>
    <property type="match status" value="1"/>
</dbReference>
<evidence type="ECO:0000313" key="4">
    <source>
        <dbReference type="EMBL" id="SFD16382.1"/>
    </source>
</evidence>
<evidence type="ECO:0000259" key="3">
    <source>
        <dbReference type="Pfam" id="PF01464"/>
    </source>
</evidence>
<name>A0A1I1Q339_9RHOB</name>
<dbReference type="Gene3D" id="1.10.530.10">
    <property type="match status" value="1"/>
</dbReference>
<comment type="similarity">
    <text evidence="1">Belongs to the virb1 family.</text>
</comment>
<sequence length="252" mass="27564">MRRGLFAAFLTGLTVLSSQASAQWAGFYKPTERAVARVEASANGLCVREILLAQMRHDIPDNLLLGIGLQESGLYRDGELTVWPYAANAEGRGKYFETEAEATAWVAAQQQAGVKSIDVGCMQINMLWHPDAFDSVTEGFNPARNVEYAAQYLARLYRSKGSWREAAAAYHSRTEELGQAYLARLDRNVAVANAELDRLRALVGATRRDPAPSKPHTGAFWTADLSQDGSRGRTLFGTGELSPILPNLSRGS</sequence>
<accession>A0A1I1Q339</accession>
<dbReference type="Proteomes" id="UP000231644">
    <property type="component" value="Unassembled WGS sequence"/>
</dbReference>
<organism evidence="4 5">
    <name type="scientific">Pseudooceanicola nitratireducens</name>
    <dbReference type="NCBI Taxonomy" id="517719"/>
    <lineage>
        <taxon>Bacteria</taxon>
        <taxon>Pseudomonadati</taxon>
        <taxon>Pseudomonadota</taxon>
        <taxon>Alphaproteobacteria</taxon>
        <taxon>Rhodobacterales</taxon>
        <taxon>Paracoccaceae</taxon>
        <taxon>Pseudooceanicola</taxon>
    </lineage>
</organism>
<dbReference type="InterPro" id="IPR023346">
    <property type="entry name" value="Lysozyme-like_dom_sf"/>
</dbReference>
<feature type="chain" id="PRO_5014161974" evidence="2">
    <location>
        <begin position="23"/>
        <end position="252"/>
    </location>
</feature>
<reference evidence="4 5" key="1">
    <citation type="submission" date="2016-10" db="EMBL/GenBank/DDBJ databases">
        <authorList>
            <person name="de Groot N.N."/>
        </authorList>
    </citation>
    <scope>NUCLEOTIDE SEQUENCE [LARGE SCALE GENOMIC DNA]</scope>
    <source>
        <strain evidence="4 5">DSM 29619</strain>
    </source>
</reference>
<dbReference type="InterPro" id="IPR008258">
    <property type="entry name" value="Transglycosylase_SLT_dom_1"/>
</dbReference>
<dbReference type="AlphaFoldDB" id="A0A1I1Q339"/>
<proteinExistence type="inferred from homology"/>
<gene>
    <name evidence="4" type="ORF">SAMN05421762_3471</name>
</gene>